<comment type="caution">
    <text evidence="1">The sequence shown here is derived from an EMBL/GenBank/DDBJ whole genome shotgun (WGS) entry which is preliminary data.</text>
</comment>
<organism evidence="1 2">
    <name type="scientific">Secundilactobacillus pentosiphilus</name>
    <dbReference type="NCBI Taxonomy" id="1714682"/>
    <lineage>
        <taxon>Bacteria</taxon>
        <taxon>Bacillati</taxon>
        <taxon>Bacillota</taxon>
        <taxon>Bacilli</taxon>
        <taxon>Lactobacillales</taxon>
        <taxon>Lactobacillaceae</taxon>
        <taxon>Secundilactobacillus</taxon>
    </lineage>
</organism>
<accession>A0A1Z5IVF5</accession>
<protein>
    <submittedName>
        <fullName evidence="1">Uncharacterized protein</fullName>
    </submittedName>
</protein>
<name>A0A1Z5IVF5_9LACO</name>
<proteinExistence type="predicted"/>
<evidence type="ECO:0000313" key="1">
    <source>
        <dbReference type="EMBL" id="GAX05421.1"/>
    </source>
</evidence>
<dbReference type="AlphaFoldDB" id="A0A1Z5IVF5"/>
<sequence length="60" mass="7089">MRVTISRGDEWYKDIELLKACHLIGCKGWQLKTALDDDNEYLRGWKIRKAAEIYKGVFDK</sequence>
<dbReference type="RefSeq" id="WP_089120727.1">
    <property type="nucleotide sequence ID" value="NZ_BCMI01000005.1"/>
</dbReference>
<dbReference type="Proteomes" id="UP000198414">
    <property type="component" value="Unassembled WGS sequence"/>
</dbReference>
<evidence type="ECO:0000313" key="2">
    <source>
        <dbReference type="Proteomes" id="UP000198414"/>
    </source>
</evidence>
<reference evidence="1 2" key="1">
    <citation type="submission" date="2015-11" db="EMBL/GenBank/DDBJ databases">
        <title>Draft genome sequences of new species of the genus Lactobacillus isolated from orchardgrass silage.</title>
        <authorList>
            <person name="Tohno M."/>
            <person name="Tanizawa Y."/>
            <person name="Arita M."/>
        </authorList>
    </citation>
    <scope>NUCLEOTIDE SEQUENCE [LARGE SCALE GENOMIC DNA]</scope>
    <source>
        <strain evidence="1 2">IWT25</strain>
    </source>
</reference>
<dbReference type="EMBL" id="BCMI01000005">
    <property type="protein sequence ID" value="GAX05421.1"/>
    <property type="molecule type" value="Genomic_DNA"/>
</dbReference>
<gene>
    <name evidence="1" type="ORF">IWT25_00725</name>
</gene>